<reference evidence="4" key="1">
    <citation type="journal article" date="2020" name="Stud. Mycol.">
        <title>101 Dothideomycetes genomes: a test case for predicting lifestyles and emergence of pathogens.</title>
        <authorList>
            <person name="Haridas S."/>
            <person name="Albert R."/>
            <person name="Binder M."/>
            <person name="Bloem J."/>
            <person name="Labutti K."/>
            <person name="Salamov A."/>
            <person name="Andreopoulos B."/>
            <person name="Baker S."/>
            <person name="Barry K."/>
            <person name="Bills G."/>
            <person name="Bluhm B."/>
            <person name="Cannon C."/>
            <person name="Castanera R."/>
            <person name="Culley D."/>
            <person name="Daum C."/>
            <person name="Ezra D."/>
            <person name="Gonzalez J."/>
            <person name="Henrissat B."/>
            <person name="Kuo A."/>
            <person name="Liang C."/>
            <person name="Lipzen A."/>
            <person name="Lutzoni F."/>
            <person name="Magnuson J."/>
            <person name="Mondo S."/>
            <person name="Nolan M."/>
            <person name="Ohm R."/>
            <person name="Pangilinan J."/>
            <person name="Park H.-J."/>
            <person name="Ramirez L."/>
            <person name="Alfaro M."/>
            <person name="Sun H."/>
            <person name="Tritt A."/>
            <person name="Yoshinaga Y."/>
            <person name="Zwiers L.-H."/>
            <person name="Turgeon B."/>
            <person name="Goodwin S."/>
            <person name="Spatafora J."/>
            <person name="Crous P."/>
            <person name="Grigoriev I."/>
        </authorList>
    </citation>
    <scope>NUCLEOTIDE SEQUENCE</scope>
    <source>
        <strain evidence="4">CBS 133067</strain>
    </source>
</reference>
<proteinExistence type="predicted"/>
<dbReference type="Pfam" id="PF17389">
    <property type="entry name" value="Bac_rhamnosid6H"/>
    <property type="match status" value="1"/>
</dbReference>
<dbReference type="PANTHER" id="PTHR34987:SF5">
    <property type="entry name" value="ALPHA-RHAMNOSIDASE"/>
    <property type="match status" value="1"/>
</dbReference>
<protein>
    <submittedName>
        <fullName evidence="4">Six-hairpin glycosidase</fullName>
    </submittedName>
</protein>
<organism evidence="4 5">
    <name type="scientific">Rhizodiscina lignyota</name>
    <dbReference type="NCBI Taxonomy" id="1504668"/>
    <lineage>
        <taxon>Eukaryota</taxon>
        <taxon>Fungi</taxon>
        <taxon>Dikarya</taxon>
        <taxon>Ascomycota</taxon>
        <taxon>Pezizomycotina</taxon>
        <taxon>Dothideomycetes</taxon>
        <taxon>Pleosporomycetidae</taxon>
        <taxon>Aulographales</taxon>
        <taxon>Rhizodiscinaceae</taxon>
        <taxon>Rhizodiscina</taxon>
    </lineage>
</organism>
<keyword evidence="1" id="KW-0732">Signal</keyword>
<keyword evidence="5" id="KW-1185">Reference proteome</keyword>
<evidence type="ECO:0000313" key="5">
    <source>
        <dbReference type="Proteomes" id="UP000799772"/>
    </source>
</evidence>
<dbReference type="InterPro" id="IPR035398">
    <property type="entry name" value="Bac_rhamnosid_C"/>
</dbReference>
<keyword evidence="4" id="KW-0378">Hydrolase</keyword>
<dbReference type="FunFam" id="1.50.10.10:FF:000052">
    <property type="entry name" value="Alpha-L-rhamnosidase B, putative"/>
    <property type="match status" value="1"/>
</dbReference>
<dbReference type="InterPro" id="IPR035396">
    <property type="entry name" value="Bac_rhamnosid6H"/>
</dbReference>
<dbReference type="OrthoDB" id="10036721at2759"/>
<feature type="signal peptide" evidence="1">
    <location>
        <begin position="1"/>
        <end position="21"/>
    </location>
</feature>
<feature type="domain" description="Alpha-L-rhamnosidase C-terminal" evidence="3">
    <location>
        <begin position="576"/>
        <end position="652"/>
    </location>
</feature>
<dbReference type="SUPFAM" id="SSF48208">
    <property type="entry name" value="Six-hairpin glycosidases"/>
    <property type="match status" value="1"/>
</dbReference>
<evidence type="ECO:0000256" key="1">
    <source>
        <dbReference type="SAM" id="SignalP"/>
    </source>
</evidence>
<dbReference type="Gene3D" id="2.60.420.10">
    <property type="entry name" value="Maltose phosphorylase, domain 3"/>
    <property type="match status" value="1"/>
</dbReference>
<dbReference type="AlphaFoldDB" id="A0A9P4IH74"/>
<feature type="chain" id="PRO_5040279696" evidence="1">
    <location>
        <begin position="22"/>
        <end position="682"/>
    </location>
</feature>
<evidence type="ECO:0000259" key="3">
    <source>
        <dbReference type="Pfam" id="PF17390"/>
    </source>
</evidence>
<dbReference type="GO" id="GO:0005975">
    <property type="term" value="P:carbohydrate metabolic process"/>
    <property type="evidence" value="ECO:0007669"/>
    <property type="project" value="InterPro"/>
</dbReference>
<accession>A0A9P4IH74</accession>
<dbReference type="Gene3D" id="1.50.10.10">
    <property type="match status" value="1"/>
</dbReference>
<evidence type="ECO:0000313" key="4">
    <source>
        <dbReference type="EMBL" id="KAF2098417.1"/>
    </source>
</evidence>
<dbReference type="Pfam" id="PF17390">
    <property type="entry name" value="Bac_rhamnosid_C"/>
    <property type="match status" value="1"/>
</dbReference>
<dbReference type="Proteomes" id="UP000799772">
    <property type="component" value="Unassembled WGS sequence"/>
</dbReference>
<dbReference type="PANTHER" id="PTHR34987">
    <property type="entry name" value="C, PUTATIVE (AFU_ORTHOLOGUE AFUA_3G02880)-RELATED"/>
    <property type="match status" value="1"/>
</dbReference>
<gene>
    <name evidence="4" type="ORF">NA57DRAFT_39975</name>
</gene>
<keyword evidence="4" id="KW-0326">Glycosidase</keyword>
<sequence>MSLQLLSFFLCFILFQSQVIAQSCWRNLTCTGPEEQAFSGPWSANIYAPSSRTVSPASYFSPSNIHKTTKYGQVSLKGNGSTITYDFGKEVGGIATIEYSSTGSGAGSIGLAFTEAANWIGQWSDSSNGKFMGPDGAIYGNFSGPGTHSYTMPDKVLRGGFRYLTVFLLTESDVTVKVSSVKLEIGFQPTWSNLQAYQGYFHSSDDELNKIWYSGAYTLQTNAVPVTTGRWVPMVTDGWANNGTLGPGDTIIVDGAKRDRAVWPGDMGIAVPSTFVSIGDLDSVKNALQVMYNNQNADGSFPEAGPPLLQQGSDTYHMWSMIGTYNYVLFTDDIAFLQENWAKYLHAMEYIYGKVLPPGLLNVTGTRDWARWQQGWNNTEANIILYRTLITGSDLATWMGNSSLSSTYTSRASNLKTAINKYCWDGSYGAFKDNATATALHPQDANSMAILFNVASPYTSRSSSISSKLLKNWTPIGAQTPELPNNISPFISSFEIQAHLSIGETDRALDLIRRTWGWYLNNENGTQSTVIEGYLTNGSFGYRNSRGYDYDSSYVSHSHGWSSGPTSAMTNYLLGLSVTAPAGSEWQFAPQFGDLSWVEGGFTTKLGKLQGSWKLNSKSSYSKGYSATLSTPKGTKGEVVLPVLQEGKAPKVKMDGKTVKPKVSGSTFSFSAGGGSHSFEVS</sequence>
<dbReference type="InterPro" id="IPR012341">
    <property type="entry name" value="6hp_glycosidase-like_sf"/>
</dbReference>
<feature type="domain" description="Alpha-L-rhamnosidase six-hairpin glycosidase" evidence="2">
    <location>
        <begin position="251"/>
        <end position="455"/>
    </location>
</feature>
<dbReference type="GO" id="GO:0016798">
    <property type="term" value="F:hydrolase activity, acting on glycosyl bonds"/>
    <property type="evidence" value="ECO:0007669"/>
    <property type="project" value="UniProtKB-KW"/>
</dbReference>
<name>A0A9P4IH74_9PEZI</name>
<dbReference type="EMBL" id="ML978127">
    <property type="protein sequence ID" value="KAF2098417.1"/>
    <property type="molecule type" value="Genomic_DNA"/>
</dbReference>
<comment type="caution">
    <text evidence="4">The sequence shown here is derived from an EMBL/GenBank/DDBJ whole genome shotgun (WGS) entry which is preliminary data.</text>
</comment>
<dbReference type="InterPro" id="IPR008928">
    <property type="entry name" value="6-hairpin_glycosidase_sf"/>
</dbReference>
<evidence type="ECO:0000259" key="2">
    <source>
        <dbReference type="Pfam" id="PF17389"/>
    </source>
</evidence>